<sequence>MAGGSRQSRERATIIDVAAAAGVSRQTVSNVLNNPDRVAADTLTRVHREIDRLGFSPNAAAQQLRRRKASAYGFEVNPSGVGRMGHILDGFLVELTVAAPGHSCHLVTFAPDLANLLDGYDQILATGLVDGFVLGDTRHGDPRPAWLLANNVPFVTFGRIWDDPQMGRWVDVDGRSGMELAVEHLLAQGYTSVAYLGWPDGSPVGDDRRRGWLAGLAGAGLTRAPLAEEAAQDLTAATAAAERLLEHLAPGGAILCASDLLALGALRAVRNHGLEPGEDIGVVGFDDSDVAEALQLTSLRQPLQEAAAEAWRIVQAPGTDLSLTALLAPTLTVRSSTVRSSTGRGTPNPTTTPTPTPSATRPDGIPIPEEQ</sequence>
<feature type="domain" description="HTH lacI-type" evidence="5">
    <location>
        <begin position="12"/>
        <end position="66"/>
    </location>
</feature>
<evidence type="ECO:0000256" key="2">
    <source>
        <dbReference type="ARBA" id="ARBA00023125"/>
    </source>
</evidence>
<dbReference type="InterPro" id="IPR010982">
    <property type="entry name" value="Lambda_DNA-bd_dom_sf"/>
</dbReference>
<keyword evidence="1" id="KW-0805">Transcription regulation</keyword>
<protein>
    <submittedName>
        <fullName evidence="6">LacI family transcriptional regulator</fullName>
    </submittedName>
</protein>
<dbReference type="GO" id="GO:0003700">
    <property type="term" value="F:DNA-binding transcription factor activity"/>
    <property type="evidence" value="ECO:0007669"/>
    <property type="project" value="TreeGrafter"/>
</dbReference>
<accession>A0A852WTX8</accession>
<name>A0A852WTX8_9MICO</name>
<comment type="caution">
    <text evidence="6">The sequence shown here is derived from an EMBL/GenBank/DDBJ whole genome shotgun (WGS) entry which is preliminary data.</text>
</comment>
<keyword evidence="2" id="KW-0238">DNA-binding</keyword>
<organism evidence="6 7">
    <name type="scientific">Pedococcus badiiscoriae</name>
    <dbReference type="NCBI Taxonomy" id="642776"/>
    <lineage>
        <taxon>Bacteria</taxon>
        <taxon>Bacillati</taxon>
        <taxon>Actinomycetota</taxon>
        <taxon>Actinomycetes</taxon>
        <taxon>Micrococcales</taxon>
        <taxon>Intrasporangiaceae</taxon>
        <taxon>Pedococcus</taxon>
    </lineage>
</organism>
<dbReference type="Gene3D" id="3.40.50.2300">
    <property type="match status" value="2"/>
</dbReference>
<dbReference type="Proteomes" id="UP000573599">
    <property type="component" value="Unassembled WGS sequence"/>
</dbReference>
<gene>
    <name evidence="6" type="ORF">BJ986_003183</name>
</gene>
<dbReference type="PANTHER" id="PTHR30146">
    <property type="entry name" value="LACI-RELATED TRANSCRIPTIONAL REPRESSOR"/>
    <property type="match status" value="1"/>
</dbReference>
<dbReference type="PANTHER" id="PTHR30146:SF109">
    <property type="entry name" value="HTH-TYPE TRANSCRIPTIONAL REGULATOR GALS"/>
    <property type="match status" value="1"/>
</dbReference>
<dbReference type="EMBL" id="JACCAB010000001">
    <property type="protein sequence ID" value="NYG08696.1"/>
    <property type="molecule type" value="Genomic_DNA"/>
</dbReference>
<dbReference type="InterPro" id="IPR046335">
    <property type="entry name" value="LacI/GalR-like_sensor"/>
</dbReference>
<dbReference type="PROSITE" id="PS00356">
    <property type="entry name" value="HTH_LACI_1"/>
    <property type="match status" value="1"/>
</dbReference>
<feature type="region of interest" description="Disordered" evidence="4">
    <location>
        <begin position="334"/>
        <end position="371"/>
    </location>
</feature>
<dbReference type="AlphaFoldDB" id="A0A852WTX8"/>
<dbReference type="SMART" id="SM00354">
    <property type="entry name" value="HTH_LACI"/>
    <property type="match status" value="1"/>
</dbReference>
<dbReference type="Gene3D" id="1.10.260.40">
    <property type="entry name" value="lambda repressor-like DNA-binding domains"/>
    <property type="match status" value="1"/>
</dbReference>
<keyword evidence="3" id="KW-0804">Transcription</keyword>
<evidence type="ECO:0000256" key="3">
    <source>
        <dbReference type="ARBA" id="ARBA00023163"/>
    </source>
</evidence>
<dbReference type="Pfam" id="PF13377">
    <property type="entry name" value="Peripla_BP_3"/>
    <property type="match status" value="1"/>
</dbReference>
<dbReference type="RefSeq" id="WP_179423308.1">
    <property type="nucleotide sequence ID" value="NZ_JACCAB010000001.1"/>
</dbReference>
<dbReference type="SUPFAM" id="SSF47413">
    <property type="entry name" value="lambda repressor-like DNA-binding domains"/>
    <property type="match status" value="1"/>
</dbReference>
<dbReference type="Pfam" id="PF00356">
    <property type="entry name" value="LacI"/>
    <property type="match status" value="1"/>
</dbReference>
<evidence type="ECO:0000256" key="4">
    <source>
        <dbReference type="SAM" id="MobiDB-lite"/>
    </source>
</evidence>
<evidence type="ECO:0000313" key="6">
    <source>
        <dbReference type="EMBL" id="NYG08696.1"/>
    </source>
</evidence>
<reference evidence="6 7" key="1">
    <citation type="submission" date="2020-07" db="EMBL/GenBank/DDBJ databases">
        <title>Sequencing the genomes of 1000 actinobacteria strains.</title>
        <authorList>
            <person name="Klenk H.-P."/>
        </authorList>
    </citation>
    <scope>NUCLEOTIDE SEQUENCE [LARGE SCALE GENOMIC DNA]</scope>
    <source>
        <strain evidence="6 7">DSM 23987</strain>
    </source>
</reference>
<dbReference type="SUPFAM" id="SSF53822">
    <property type="entry name" value="Periplasmic binding protein-like I"/>
    <property type="match status" value="1"/>
</dbReference>
<evidence type="ECO:0000259" key="5">
    <source>
        <dbReference type="PROSITE" id="PS50932"/>
    </source>
</evidence>
<keyword evidence="7" id="KW-1185">Reference proteome</keyword>
<feature type="compositionally biased region" description="Low complexity" evidence="4">
    <location>
        <begin position="334"/>
        <end position="349"/>
    </location>
</feature>
<dbReference type="InterPro" id="IPR000843">
    <property type="entry name" value="HTH_LacI"/>
</dbReference>
<evidence type="ECO:0000256" key="1">
    <source>
        <dbReference type="ARBA" id="ARBA00023015"/>
    </source>
</evidence>
<dbReference type="PROSITE" id="PS50932">
    <property type="entry name" value="HTH_LACI_2"/>
    <property type="match status" value="1"/>
</dbReference>
<dbReference type="InterPro" id="IPR028082">
    <property type="entry name" value="Peripla_BP_I"/>
</dbReference>
<proteinExistence type="predicted"/>
<dbReference type="CDD" id="cd01392">
    <property type="entry name" value="HTH_LacI"/>
    <property type="match status" value="1"/>
</dbReference>
<evidence type="ECO:0000313" key="7">
    <source>
        <dbReference type="Proteomes" id="UP000573599"/>
    </source>
</evidence>
<dbReference type="GO" id="GO:0000976">
    <property type="term" value="F:transcription cis-regulatory region binding"/>
    <property type="evidence" value="ECO:0007669"/>
    <property type="project" value="TreeGrafter"/>
</dbReference>